<dbReference type="RefSeq" id="XP_007418046.1">
    <property type="nucleotide sequence ID" value="XM_007417984.1"/>
</dbReference>
<dbReference type="InParanoid" id="F4S9J5"/>
<proteinExistence type="predicted"/>
<reference evidence="3" key="1">
    <citation type="journal article" date="2011" name="Proc. Natl. Acad. Sci. U.S.A.">
        <title>Obligate biotrophy features unraveled by the genomic analysis of rust fungi.</title>
        <authorList>
            <person name="Duplessis S."/>
            <person name="Cuomo C.A."/>
            <person name="Lin Y.-C."/>
            <person name="Aerts A."/>
            <person name="Tisserant E."/>
            <person name="Veneault-Fourrey C."/>
            <person name="Joly D.L."/>
            <person name="Hacquard S."/>
            <person name="Amselem J."/>
            <person name="Cantarel B.L."/>
            <person name="Chiu R."/>
            <person name="Coutinho P.M."/>
            <person name="Feau N."/>
            <person name="Field M."/>
            <person name="Frey P."/>
            <person name="Gelhaye E."/>
            <person name="Goldberg J."/>
            <person name="Grabherr M.G."/>
            <person name="Kodira C.D."/>
            <person name="Kohler A."/>
            <person name="Kuees U."/>
            <person name="Lindquist E.A."/>
            <person name="Lucas S.M."/>
            <person name="Mago R."/>
            <person name="Mauceli E."/>
            <person name="Morin E."/>
            <person name="Murat C."/>
            <person name="Pangilinan J.L."/>
            <person name="Park R."/>
            <person name="Pearson M."/>
            <person name="Quesneville H."/>
            <person name="Rouhier N."/>
            <person name="Sakthikumar S."/>
            <person name="Salamov A.A."/>
            <person name="Schmutz J."/>
            <person name="Selles B."/>
            <person name="Shapiro H."/>
            <person name="Tanguay P."/>
            <person name="Tuskan G.A."/>
            <person name="Henrissat B."/>
            <person name="Van de Peer Y."/>
            <person name="Rouze P."/>
            <person name="Ellis J.G."/>
            <person name="Dodds P.N."/>
            <person name="Schein J.E."/>
            <person name="Zhong S."/>
            <person name="Hamelin R.C."/>
            <person name="Grigoriev I.V."/>
            <person name="Szabo L.J."/>
            <person name="Martin F."/>
        </authorList>
    </citation>
    <scope>NUCLEOTIDE SEQUENCE [LARGE SCALE GENOMIC DNA]</scope>
    <source>
        <strain evidence="3">98AG31 / pathotype 3-4-7</strain>
    </source>
</reference>
<dbReference type="Proteomes" id="UP000001072">
    <property type="component" value="Unassembled WGS sequence"/>
</dbReference>
<sequence length="465" mass="53006">MCFTRPSIPVVLLAFAHAVASHNPPVGLLGDLGAARRMVEMGDVNPEHIVTFRWDAYGPDSILYLSNPDLFVPLATSLVDKIRADMALRTVPIEHKDMYSFPENLLLLLIRIAKQPIDGNKPWELSTHHPIILNYLNAEMETSLEAKDVELASRLRSLPLNTQTEILGRVSIPRVETLSKLFKELRADDKLRRLIWQEMQLLSYFSPVDRKAFRDLHLDDTFLRAIVRAHSIESKRTGGKAWYGGMSMGEISLSDELADRIVPAKLSPLADYYQDYDRLLNEGNGELKERLDRFLFTHVMSLSSHVRENKNTARTFVPRLTELPNGWWLPSSQTSIEGVVRPLIDKLFESLHSDFITVTTAINEKNEKARASGVLSALSYPDTDPYTAIHGRQASVLARYQAIRHLCKYSGIDMHHVFLISFQDPRAVRRWLAGLSRYWSVIDNVRVTGQKRKWLDLGWNLGPHH</sequence>
<keyword evidence="3" id="KW-1185">Reference proteome</keyword>
<organism evidence="3">
    <name type="scientific">Melampsora larici-populina (strain 98AG31 / pathotype 3-4-7)</name>
    <name type="common">Poplar leaf rust fungus</name>
    <dbReference type="NCBI Taxonomy" id="747676"/>
    <lineage>
        <taxon>Eukaryota</taxon>
        <taxon>Fungi</taxon>
        <taxon>Dikarya</taxon>
        <taxon>Basidiomycota</taxon>
        <taxon>Pucciniomycotina</taxon>
        <taxon>Pucciniomycetes</taxon>
        <taxon>Pucciniales</taxon>
        <taxon>Melampsoraceae</taxon>
        <taxon>Melampsora</taxon>
    </lineage>
</organism>
<dbReference type="GeneID" id="18931183"/>
<protein>
    <recommendedName>
        <fullName evidence="4">Secreted protein</fullName>
    </recommendedName>
</protein>
<keyword evidence="1" id="KW-0732">Signal</keyword>
<dbReference type="KEGG" id="mlr:MELLADRAFT_69141"/>
<gene>
    <name evidence="2" type="ORF">MELLADRAFT_69141</name>
</gene>
<evidence type="ECO:0008006" key="4">
    <source>
        <dbReference type="Google" id="ProtNLM"/>
    </source>
</evidence>
<dbReference type="AlphaFoldDB" id="F4S9J5"/>
<dbReference type="VEuPathDB" id="FungiDB:MELLADRAFT_69141"/>
<evidence type="ECO:0000256" key="1">
    <source>
        <dbReference type="SAM" id="SignalP"/>
    </source>
</evidence>
<evidence type="ECO:0000313" key="3">
    <source>
        <dbReference type="Proteomes" id="UP000001072"/>
    </source>
</evidence>
<feature type="chain" id="PRO_5003315972" description="Secreted protein" evidence="1">
    <location>
        <begin position="22"/>
        <end position="465"/>
    </location>
</feature>
<feature type="signal peptide" evidence="1">
    <location>
        <begin position="1"/>
        <end position="21"/>
    </location>
</feature>
<dbReference type="EMBL" id="GL883171">
    <property type="protein sequence ID" value="EGF98689.1"/>
    <property type="molecule type" value="Genomic_DNA"/>
</dbReference>
<name>F4S9J5_MELLP</name>
<accession>F4S9J5</accession>
<dbReference type="HOGENOM" id="CLU_578815_0_0_1"/>
<evidence type="ECO:0000313" key="2">
    <source>
        <dbReference type="EMBL" id="EGF98689.1"/>
    </source>
</evidence>